<keyword evidence="3" id="KW-1185">Reference proteome</keyword>
<feature type="region of interest" description="Disordered" evidence="1">
    <location>
        <begin position="93"/>
        <end position="118"/>
    </location>
</feature>
<dbReference type="InParanoid" id="B9T035"/>
<dbReference type="EMBL" id="EQ974294">
    <property type="protein sequence ID" value="EEF30779.1"/>
    <property type="molecule type" value="Genomic_DNA"/>
</dbReference>
<sequence length="118" mass="13038">MVVERVVPQIFKDGPKAVDFERRVTILVGRKPLKPLLELTGGYLSCDRKAIVFGQDAINLLEGKGIVVIDPKQRKKEDGFNVDLKQLHRPDAINIKQNGQGSNNLVEAGPGDQPRQAL</sequence>
<evidence type="ECO:0000313" key="3">
    <source>
        <dbReference type="Proteomes" id="UP000008311"/>
    </source>
</evidence>
<protein>
    <submittedName>
        <fullName evidence="2">Uncharacterized protein</fullName>
    </submittedName>
</protein>
<reference evidence="3" key="1">
    <citation type="journal article" date="2010" name="Nat. Biotechnol.">
        <title>Draft genome sequence of the oilseed species Ricinus communis.</title>
        <authorList>
            <person name="Chan A.P."/>
            <person name="Crabtree J."/>
            <person name="Zhao Q."/>
            <person name="Lorenzi H."/>
            <person name="Orvis J."/>
            <person name="Puiu D."/>
            <person name="Melake-Berhan A."/>
            <person name="Jones K.M."/>
            <person name="Redman J."/>
            <person name="Chen G."/>
            <person name="Cahoon E.B."/>
            <person name="Gedil M."/>
            <person name="Stanke M."/>
            <person name="Haas B.J."/>
            <person name="Wortman J.R."/>
            <person name="Fraser-Liggett C.M."/>
            <person name="Ravel J."/>
            <person name="Rabinowicz P.D."/>
        </authorList>
    </citation>
    <scope>NUCLEOTIDE SEQUENCE [LARGE SCALE GENOMIC DNA]</scope>
    <source>
        <strain evidence="3">cv. Hale</strain>
    </source>
</reference>
<feature type="compositionally biased region" description="Polar residues" evidence="1">
    <location>
        <begin position="95"/>
        <end position="105"/>
    </location>
</feature>
<evidence type="ECO:0000313" key="2">
    <source>
        <dbReference type="EMBL" id="EEF30779.1"/>
    </source>
</evidence>
<name>B9T035_RICCO</name>
<evidence type="ECO:0000256" key="1">
    <source>
        <dbReference type="SAM" id="MobiDB-lite"/>
    </source>
</evidence>
<accession>B9T035</accession>
<proteinExistence type="predicted"/>
<dbReference type="Proteomes" id="UP000008311">
    <property type="component" value="Unassembled WGS sequence"/>
</dbReference>
<gene>
    <name evidence="2" type="ORF">RCOM_1144710</name>
</gene>
<organism evidence="2 3">
    <name type="scientific">Ricinus communis</name>
    <name type="common">Castor bean</name>
    <dbReference type="NCBI Taxonomy" id="3988"/>
    <lineage>
        <taxon>Eukaryota</taxon>
        <taxon>Viridiplantae</taxon>
        <taxon>Streptophyta</taxon>
        <taxon>Embryophyta</taxon>
        <taxon>Tracheophyta</taxon>
        <taxon>Spermatophyta</taxon>
        <taxon>Magnoliopsida</taxon>
        <taxon>eudicotyledons</taxon>
        <taxon>Gunneridae</taxon>
        <taxon>Pentapetalae</taxon>
        <taxon>rosids</taxon>
        <taxon>fabids</taxon>
        <taxon>Malpighiales</taxon>
        <taxon>Euphorbiaceae</taxon>
        <taxon>Acalyphoideae</taxon>
        <taxon>Acalypheae</taxon>
        <taxon>Ricinus</taxon>
    </lineage>
</organism>
<dbReference type="AlphaFoldDB" id="B9T035"/>